<keyword evidence="4" id="KW-1185">Reference proteome</keyword>
<evidence type="ECO:0000313" key="2">
    <source>
        <dbReference type="EMBL" id="RWX50538.1"/>
    </source>
</evidence>
<organism evidence="1 3">
    <name type="scientific">Candidatus Electrothrix marina</name>
    <dbReference type="NCBI Taxonomy" id="1859130"/>
    <lineage>
        <taxon>Bacteria</taxon>
        <taxon>Pseudomonadati</taxon>
        <taxon>Thermodesulfobacteriota</taxon>
        <taxon>Desulfobulbia</taxon>
        <taxon>Desulfobulbales</taxon>
        <taxon>Desulfobulbaceae</taxon>
        <taxon>Candidatus Electrothrix</taxon>
    </lineage>
</organism>
<dbReference type="Proteomes" id="UP000286862">
    <property type="component" value="Unassembled WGS sequence"/>
</dbReference>
<evidence type="ECO:0000313" key="3">
    <source>
        <dbReference type="Proteomes" id="UP000286862"/>
    </source>
</evidence>
<sequence length="74" mass="8283">MPAHGKDHPAFSPFQVFTLECVFPIRKRIVRDNIHDVPQRIAPFLHPFLGVFAQDNASPAALNVGKQIFQFALG</sequence>
<accession>A0A3S3R2C0</accession>
<dbReference type="EMBL" id="MTKQ01000096">
    <property type="protein sequence ID" value="RWX48434.1"/>
    <property type="molecule type" value="Genomic_DNA"/>
</dbReference>
<comment type="caution">
    <text evidence="1">The sequence shown here is derived from an EMBL/GenBank/DDBJ whole genome shotgun (WGS) entry which is preliminary data.</text>
</comment>
<name>A0A3S3R2C0_9BACT</name>
<reference evidence="3 4" key="1">
    <citation type="submission" date="2017-01" db="EMBL/GenBank/DDBJ databases">
        <title>The cable genome- insights into the physiology and evolution of filamentous bacteria capable of sulfide oxidation via long distance electron transfer.</title>
        <authorList>
            <person name="Schreiber L."/>
            <person name="Bjerg J.T."/>
            <person name="Boggild A."/>
            <person name="Van De Vossenberg J."/>
            <person name="Meysman F."/>
            <person name="Nielsen L.P."/>
            <person name="Schramm A."/>
            <person name="Kjeldsen K.U."/>
        </authorList>
    </citation>
    <scope>NUCLEOTIDE SEQUENCE [LARGE SCALE GENOMIC DNA]</scope>
    <source>
        <strain evidence="1">A2</strain>
        <strain evidence="2">A5</strain>
    </source>
</reference>
<evidence type="ECO:0000313" key="4">
    <source>
        <dbReference type="Proteomes" id="UP000288892"/>
    </source>
</evidence>
<dbReference type="EMBL" id="MTKS01000303">
    <property type="protein sequence ID" value="RWX50538.1"/>
    <property type="molecule type" value="Genomic_DNA"/>
</dbReference>
<dbReference type="Proteomes" id="UP000288892">
    <property type="component" value="Unassembled WGS sequence"/>
</dbReference>
<dbReference type="AlphaFoldDB" id="A0A3S3R2C0"/>
<gene>
    <name evidence="1" type="ORF">VT99_10964</name>
    <name evidence="2" type="ORF">VU01_13032</name>
</gene>
<evidence type="ECO:0000313" key="1">
    <source>
        <dbReference type="EMBL" id="RWX48434.1"/>
    </source>
</evidence>
<proteinExistence type="predicted"/>
<protein>
    <submittedName>
        <fullName evidence="1">Uncharacterized protein</fullName>
    </submittedName>
</protein>